<evidence type="ECO:0000256" key="1">
    <source>
        <dbReference type="SAM" id="MobiDB-lite"/>
    </source>
</evidence>
<protein>
    <submittedName>
        <fullName evidence="2">Uncharacterized protein</fullName>
    </submittedName>
</protein>
<comment type="caution">
    <text evidence="2">The sequence shown here is derived from an EMBL/GenBank/DDBJ whole genome shotgun (WGS) entry which is preliminary data.</text>
</comment>
<evidence type="ECO:0000313" key="3">
    <source>
        <dbReference type="Proteomes" id="UP001519342"/>
    </source>
</evidence>
<evidence type="ECO:0000313" key="2">
    <source>
        <dbReference type="EMBL" id="MBP1924605.1"/>
    </source>
</evidence>
<dbReference type="RefSeq" id="WP_209510355.1">
    <property type="nucleotide sequence ID" value="NZ_JAGGKS010000001.1"/>
</dbReference>
<dbReference type="EMBL" id="JAGGKS010000001">
    <property type="protein sequence ID" value="MBP1924605.1"/>
    <property type="molecule type" value="Genomic_DNA"/>
</dbReference>
<accession>A0ABS4GA88</accession>
<feature type="region of interest" description="Disordered" evidence="1">
    <location>
        <begin position="130"/>
        <end position="160"/>
    </location>
</feature>
<gene>
    <name evidence="2" type="ORF">J2Z76_000458</name>
</gene>
<reference evidence="2 3" key="1">
    <citation type="submission" date="2021-03" db="EMBL/GenBank/DDBJ databases">
        <title>Genomic Encyclopedia of Type Strains, Phase IV (KMG-IV): sequencing the most valuable type-strain genomes for metagenomic binning, comparative biology and taxonomic classification.</title>
        <authorList>
            <person name="Goeker M."/>
        </authorList>
    </citation>
    <scope>NUCLEOTIDE SEQUENCE [LARGE SCALE GENOMIC DNA]</scope>
    <source>
        <strain evidence="2 3">DSM 24004</strain>
    </source>
</reference>
<feature type="compositionally biased region" description="Basic and acidic residues" evidence="1">
    <location>
        <begin position="131"/>
        <end position="151"/>
    </location>
</feature>
<proteinExistence type="predicted"/>
<sequence length="160" mass="18566">MDRVSHGVYDLPLSIQSYLNYIKEQSKTGEELSKVTEEILLIRARRQKAEMDLDIIKGNVHRSEDVEAIMNDMLASFRAQLLVLPNKVAPLIIAQTEVELIKTIIKKYVNEALQELSCYDPDMFYSKSKNKITDENEDMKVAEDKEPPDDKKHKRNRKQD</sequence>
<organism evidence="2 3">
    <name type="scientific">Sedimentibacter acidaminivorans</name>
    <dbReference type="NCBI Taxonomy" id="913099"/>
    <lineage>
        <taxon>Bacteria</taxon>
        <taxon>Bacillati</taxon>
        <taxon>Bacillota</taxon>
        <taxon>Tissierellia</taxon>
        <taxon>Sedimentibacter</taxon>
    </lineage>
</organism>
<dbReference type="Proteomes" id="UP001519342">
    <property type="component" value="Unassembled WGS sequence"/>
</dbReference>
<keyword evidence="3" id="KW-1185">Reference proteome</keyword>
<name>A0ABS4GA88_9FIRM</name>